<feature type="binding site" evidence="8">
    <location>
        <begin position="28"/>
        <end position="35"/>
    </location>
    <ligand>
        <name>ATP</name>
        <dbReference type="ChEBI" id="CHEBI:30616"/>
    </ligand>
</feature>
<feature type="active site" description="Proton donor" evidence="8">
    <location>
        <position position="35"/>
    </location>
</feature>
<dbReference type="AlphaFoldDB" id="A0A839QSA9"/>
<evidence type="ECO:0000256" key="8">
    <source>
        <dbReference type="HAMAP-Rule" id="MF_00158"/>
    </source>
</evidence>
<evidence type="ECO:0000313" key="9">
    <source>
        <dbReference type="EMBL" id="MBB3022655.1"/>
    </source>
</evidence>
<dbReference type="InterPro" id="IPR042176">
    <property type="entry name" value="Pantoate_ligase_C"/>
</dbReference>
<keyword evidence="4 8" id="KW-0566">Pantothenate biosynthesis</keyword>
<evidence type="ECO:0000256" key="1">
    <source>
        <dbReference type="ARBA" id="ARBA00004990"/>
    </source>
</evidence>
<feature type="binding site" evidence="8">
    <location>
        <begin position="144"/>
        <end position="147"/>
    </location>
    <ligand>
        <name>ATP</name>
        <dbReference type="ChEBI" id="CHEBI:30616"/>
    </ligand>
</feature>
<dbReference type="GO" id="GO:0015940">
    <property type="term" value="P:pantothenate biosynthetic process"/>
    <property type="evidence" value="ECO:0007669"/>
    <property type="project" value="UniProtKB-UniRule"/>
</dbReference>
<comment type="catalytic activity">
    <reaction evidence="7 8">
        <text>(R)-pantoate + beta-alanine + ATP = (R)-pantothenate + AMP + diphosphate + H(+)</text>
        <dbReference type="Rhea" id="RHEA:10912"/>
        <dbReference type="ChEBI" id="CHEBI:15378"/>
        <dbReference type="ChEBI" id="CHEBI:15980"/>
        <dbReference type="ChEBI" id="CHEBI:29032"/>
        <dbReference type="ChEBI" id="CHEBI:30616"/>
        <dbReference type="ChEBI" id="CHEBI:33019"/>
        <dbReference type="ChEBI" id="CHEBI:57966"/>
        <dbReference type="ChEBI" id="CHEBI:456215"/>
        <dbReference type="EC" id="6.3.2.1"/>
    </reaction>
</comment>
<dbReference type="RefSeq" id="WP_343064041.1">
    <property type="nucleotide sequence ID" value="NZ_CBCSFZ010000016.1"/>
</dbReference>
<proteinExistence type="inferred from homology"/>
<evidence type="ECO:0000256" key="7">
    <source>
        <dbReference type="ARBA" id="ARBA00048258"/>
    </source>
</evidence>
<dbReference type="NCBIfam" id="TIGR00018">
    <property type="entry name" value="panC"/>
    <property type="match status" value="1"/>
</dbReference>
<dbReference type="PANTHER" id="PTHR21299">
    <property type="entry name" value="CYTIDYLATE KINASE/PANTOATE-BETA-ALANINE LIGASE"/>
    <property type="match status" value="1"/>
</dbReference>
<comment type="function">
    <text evidence="8">Catalyzes the condensation of pantoate with beta-alanine in an ATP-dependent reaction via a pantoyl-adenylate intermediate.</text>
</comment>
<dbReference type="SUPFAM" id="SSF52374">
    <property type="entry name" value="Nucleotidylyl transferase"/>
    <property type="match status" value="1"/>
</dbReference>
<evidence type="ECO:0000256" key="3">
    <source>
        <dbReference type="ARBA" id="ARBA00022598"/>
    </source>
</evidence>
<evidence type="ECO:0000256" key="2">
    <source>
        <dbReference type="ARBA" id="ARBA00009256"/>
    </source>
</evidence>
<feature type="binding site" evidence="8">
    <location>
        <begin position="181"/>
        <end position="184"/>
    </location>
    <ligand>
        <name>ATP</name>
        <dbReference type="ChEBI" id="CHEBI:30616"/>
    </ligand>
</feature>
<dbReference type="Proteomes" id="UP000568050">
    <property type="component" value="Unassembled WGS sequence"/>
</dbReference>
<reference evidence="9 10" key="1">
    <citation type="submission" date="2020-08" db="EMBL/GenBank/DDBJ databases">
        <title>Sequencing the genomes of 1000 actinobacteria strains.</title>
        <authorList>
            <person name="Klenk H.-P."/>
        </authorList>
    </citation>
    <scope>NUCLEOTIDE SEQUENCE [LARGE SCALE GENOMIC DNA]</scope>
    <source>
        <strain evidence="9 10">DSM 23040</strain>
    </source>
</reference>
<dbReference type="EMBL" id="JACHWP010000001">
    <property type="protein sequence ID" value="MBB3022655.1"/>
    <property type="molecule type" value="Genomic_DNA"/>
</dbReference>
<sequence length="278" mass="30486">MTRLITTIAEMRDIRASLTGRVGLVPTMGSLHDGHLTLMRRAREQSDVLIVSDFVNPLQFGPNEDYDRYPRDLDGDLAKVDGLADYLFAPSAEEMYPAEEPFQVDVGRIGTVFEGAMRPGHFNGVATVVLKLFTIIRPDIAVFGQKDAQQLAVIRRLVRDFNVPVDIIPAPISREGSGLARSSRNAYLDEDGRWHALALSGLLKDLSGRRMPAPELLHALEQARATSSTDVQWDYAEAVDPATFEPIDSSFTGDAVVIVAARVQGVRLLDNAEITVGT</sequence>
<comment type="subunit">
    <text evidence="8">Homodimer.</text>
</comment>
<feature type="binding site" evidence="8">
    <location>
        <position position="59"/>
    </location>
    <ligand>
        <name>(R)-pantoate</name>
        <dbReference type="ChEBI" id="CHEBI:15980"/>
    </ligand>
</feature>
<dbReference type="UniPathway" id="UPA00028">
    <property type="reaction ID" value="UER00005"/>
</dbReference>
<evidence type="ECO:0000256" key="6">
    <source>
        <dbReference type="ARBA" id="ARBA00022840"/>
    </source>
</evidence>
<name>A0A839QSA9_9MICO</name>
<feature type="binding site" evidence="8">
    <location>
        <position position="150"/>
    </location>
    <ligand>
        <name>(R)-pantoate</name>
        <dbReference type="ChEBI" id="CHEBI:15980"/>
    </ligand>
</feature>
<comment type="similarity">
    <text evidence="2 8">Belongs to the pantothenate synthetase family.</text>
</comment>
<gene>
    <name evidence="8" type="primary">panC</name>
    <name evidence="9" type="ORF">FHX50_000903</name>
</gene>
<dbReference type="GO" id="GO:0005829">
    <property type="term" value="C:cytosol"/>
    <property type="evidence" value="ECO:0007669"/>
    <property type="project" value="TreeGrafter"/>
</dbReference>
<accession>A0A839QSA9</accession>
<dbReference type="GO" id="GO:0005524">
    <property type="term" value="F:ATP binding"/>
    <property type="evidence" value="ECO:0007669"/>
    <property type="project" value="UniProtKB-KW"/>
</dbReference>
<dbReference type="GO" id="GO:0004592">
    <property type="term" value="F:pantoate-beta-alanine ligase activity"/>
    <property type="evidence" value="ECO:0007669"/>
    <property type="project" value="UniProtKB-UniRule"/>
</dbReference>
<dbReference type="PANTHER" id="PTHR21299:SF1">
    <property type="entry name" value="PANTOATE--BETA-ALANINE LIGASE"/>
    <property type="match status" value="1"/>
</dbReference>
<keyword evidence="6 8" id="KW-0067">ATP-binding</keyword>
<organism evidence="9 10">
    <name type="scientific">Helcobacillus massiliensis</name>
    <dbReference type="NCBI Taxonomy" id="521392"/>
    <lineage>
        <taxon>Bacteria</taxon>
        <taxon>Bacillati</taxon>
        <taxon>Actinomycetota</taxon>
        <taxon>Actinomycetes</taxon>
        <taxon>Micrococcales</taxon>
        <taxon>Dermabacteraceae</taxon>
        <taxon>Helcobacillus</taxon>
    </lineage>
</organism>
<dbReference type="Gene3D" id="3.30.1300.10">
    <property type="entry name" value="Pantoate-beta-alanine ligase, C-terminal domain"/>
    <property type="match status" value="1"/>
</dbReference>
<dbReference type="Pfam" id="PF02569">
    <property type="entry name" value="Pantoate_ligase"/>
    <property type="match status" value="1"/>
</dbReference>
<comment type="pathway">
    <text evidence="1 8">Cofactor biosynthesis; (R)-pantothenate biosynthesis; (R)-pantothenate from (R)-pantoate and beta-alanine: step 1/1.</text>
</comment>
<dbReference type="InterPro" id="IPR003721">
    <property type="entry name" value="Pantoate_ligase"/>
</dbReference>
<keyword evidence="8" id="KW-0963">Cytoplasm</keyword>
<dbReference type="InterPro" id="IPR014729">
    <property type="entry name" value="Rossmann-like_a/b/a_fold"/>
</dbReference>
<evidence type="ECO:0000256" key="5">
    <source>
        <dbReference type="ARBA" id="ARBA00022741"/>
    </source>
</evidence>
<evidence type="ECO:0000256" key="4">
    <source>
        <dbReference type="ARBA" id="ARBA00022655"/>
    </source>
</evidence>
<evidence type="ECO:0000313" key="10">
    <source>
        <dbReference type="Proteomes" id="UP000568050"/>
    </source>
</evidence>
<dbReference type="HAMAP" id="MF_00158">
    <property type="entry name" value="PanC"/>
    <property type="match status" value="1"/>
</dbReference>
<keyword evidence="10" id="KW-1185">Reference proteome</keyword>
<comment type="miscellaneous">
    <text evidence="8">The reaction proceeds by a bi uni uni bi ping pong mechanism.</text>
</comment>
<comment type="caution">
    <text evidence="9">The sequence shown here is derived from an EMBL/GenBank/DDBJ whole genome shotgun (WGS) entry which is preliminary data.</text>
</comment>
<protein>
    <recommendedName>
        <fullName evidence="8">Pantothenate synthetase</fullName>
        <shortName evidence="8">PS</shortName>
        <ecNumber evidence="8">6.3.2.1</ecNumber>
    </recommendedName>
    <alternativeName>
        <fullName evidence="8">Pantoate--beta-alanine ligase</fullName>
    </alternativeName>
    <alternativeName>
        <fullName evidence="8">Pantoate-activating enzyme</fullName>
    </alternativeName>
</protein>
<keyword evidence="3 8" id="KW-0436">Ligase</keyword>
<keyword evidence="5 8" id="KW-0547">Nucleotide-binding</keyword>
<dbReference type="EC" id="6.3.2.1" evidence="8"/>
<dbReference type="Gene3D" id="3.40.50.620">
    <property type="entry name" value="HUPs"/>
    <property type="match status" value="1"/>
</dbReference>
<comment type="caution">
    <text evidence="8">Lacks conserved residue(s) required for the propagation of feature annotation.</text>
</comment>
<feature type="binding site" evidence="8">
    <location>
        <position position="59"/>
    </location>
    <ligand>
        <name>beta-alanine</name>
        <dbReference type="ChEBI" id="CHEBI:57966"/>
    </ligand>
</feature>
<dbReference type="CDD" id="cd00560">
    <property type="entry name" value="PanC"/>
    <property type="match status" value="1"/>
</dbReference>
<comment type="subcellular location">
    <subcellularLocation>
        <location evidence="8">Cytoplasm</location>
    </subcellularLocation>
</comment>